<dbReference type="SUPFAM" id="SSF50249">
    <property type="entry name" value="Nucleic acid-binding proteins"/>
    <property type="match status" value="1"/>
</dbReference>
<evidence type="ECO:0000256" key="6">
    <source>
        <dbReference type="ARBA" id="ARBA00022884"/>
    </source>
</evidence>
<dbReference type="HAMAP" id="MF_01884">
    <property type="entry name" value="Rho"/>
    <property type="match status" value="1"/>
</dbReference>
<comment type="subunit">
    <text evidence="9">Homohexamer. The homohexamer assembles into an open ring structure.</text>
</comment>
<keyword evidence="3 9" id="KW-0378">Hydrolase</keyword>
<evidence type="ECO:0000259" key="13">
    <source>
        <dbReference type="PROSITE" id="PS51856"/>
    </source>
</evidence>
<dbReference type="Pfam" id="PF07498">
    <property type="entry name" value="Rho_N"/>
    <property type="match status" value="1"/>
</dbReference>
<dbReference type="InterPro" id="IPR027417">
    <property type="entry name" value="P-loop_NTPase"/>
</dbReference>
<keyword evidence="5 9" id="KW-0067">ATP-binding</keyword>
<dbReference type="InterPro" id="IPR041703">
    <property type="entry name" value="Rho_factor_ATP-bd"/>
</dbReference>
<dbReference type="PANTHER" id="PTHR46425:SF1">
    <property type="entry name" value="TRANSCRIPTION TERMINATION FACTOR RHO"/>
    <property type="match status" value="1"/>
</dbReference>
<dbReference type="EC" id="3.6.4.-" evidence="9 10"/>
<feature type="compositionally biased region" description="Basic and acidic residues" evidence="12">
    <location>
        <begin position="77"/>
        <end position="93"/>
    </location>
</feature>
<dbReference type="SUPFAM" id="SSF52540">
    <property type="entry name" value="P-loop containing nucleoside triphosphate hydrolases"/>
    <property type="match status" value="1"/>
</dbReference>
<feature type="binding site" evidence="9">
    <location>
        <begin position="313"/>
        <end position="318"/>
    </location>
    <ligand>
        <name>ATP</name>
        <dbReference type="ChEBI" id="CHEBI:30616"/>
    </ligand>
</feature>
<dbReference type="SMART" id="SM00357">
    <property type="entry name" value="CSP"/>
    <property type="match status" value="1"/>
</dbReference>
<feature type="compositionally biased region" description="Low complexity" evidence="12">
    <location>
        <begin position="145"/>
        <end position="169"/>
    </location>
</feature>
<dbReference type="NCBIfam" id="NF006886">
    <property type="entry name" value="PRK09376.1"/>
    <property type="match status" value="1"/>
</dbReference>
<dbReference type="InterPro" id="IPR012340">
    <property type="entry name" value="NA-bd_OB-fold"/>
</dbReference>
<dbReference type="EMBL" id="CP060007">
    <property type="protein sequence ID" value="QNA44646.1"/>
    <property type="molecule type" value="Genomic_DNA"/>
</dbReference>
<dbReference type="InterPro" id="IPR011112">
    <property type="entry name" value="Rho-like_N"/>
</dbReference>
<dbReference type="Proteomes" id="UP000515344">
    <property type="component" value="Chromosome"/>
</dbReference>
<feature type="region of interest" description="Disordered" evidence="12">
    <location>
        <begin position="51"/>
        <end position="177"/>
    </location>
</feature>
<evidence type="ECO:0000256" key="4">
    <source>
        <dbReference type="ARBA" id="ARBA00022806"/>
    </source>
</evidence>
<protein>
    <recommendedName>
        <fullName evidence="9 10">Transcription termination factor Rho</fullName>
        <ecNumber evidence="9 10">3.6.4.-</ecNumber>
    </recommendedName>
    <alternativeName>
        <fullName evidence="9">ATP-dependent helicase Rho</fullName>
    </alternativeName>
</protein>
<dbReference type="InterPro" id="IPR003593">
    <property type="entry name" value="AAA+_ATPase"/>
</dbReference>
<dbReference type="SUPFAM" id="SSF68912">
    <property type="entry name" value="Rho N-terminal domain-like"/>
    <property type="match status" value="1"/>
</dbReference>
<keyword evidence="7 9" id="KW-0805">Transcription regulation</keyword>
<dbReference type="Gene3D" id="2.40.50.140">
    <property type="entry name" value="Nucleic acid-binding proteins"/>
    <property type="match status" value="1"/>
</dbReference>
<evidence type="ECO:0000313" key="14">
    <source>
        <dbReference type="EMBL" id="QNA44646.1"/>
    </source>
</evidence>
<accession>A0A7G5XGP3</accession>
<dbReference type="CDD" id="cd04459">
    <property type="entry name" value="Rho_CSD"/>
    <property type="match status" value="1"/>
</dbReference>
<keyword evidence="4 9" id="KW-0347">Helicase</keyword>
<organism evidence="14 15">
    <name type="scientific">Lacibacter sediminis</name>
    <dbReference type="NCBI Taxonomy" id="2760713"/>
    <lineage>
        <taxon>Bacteria</taxon>
        <taxon>Pseudomonadati</taxon>
        <taxon>Bacteroidota</taxon>
        <taxon>Chitinophagia</taxon>
        <taxon>Chitinophagales</taxon>
        <taxon>Chitinophagaceae</taxon>
        <taxon>Lacibacter</taxon>
    </lineage>
</organism>
<evidence type="ECO:0000256" key="8">
    <source>
        <dbReference type="ARBA" id="ARBA00023163"/>
    </source>
</evidence>
<dbReference type="InterPro" id="IPR000194">
    <property type="entry name" value="ATPase_F1/V1/A1_a/bsu_nucl-bd"/>
</dbReference>
<dbReference type="Pfam" id="PF00006">
    <property type="entry name" value="ATP-synt_ab"/>
    <property type="match status" value="1"/>
</dbReference>
<dbReference type="NCBIfam" id="TIGR00767">
    <property type="entry name" value="rho"/>
    <property type="match status" value="1"/>
</dbReference>
<dbReference type="PROSITE" id="PS51856">
    <property type="entry name" value="RHO_RNA_BD"/>
    <property type="match status" value="1"/>
</dbReference>
<evidence type="ECO:0000256" key="10">
    <source>
        <dbReference type="NCBIfam" id="TIGR00767"/>
    </source>
</evidence>
<evidence type="ECO:0000256" key="9">
    <source>
        <dbReference type="HAMAP-Rule" id="MF_01884"/>
    </source>
</evidence>
<dbReference type="GO" id="GO:0006353">
    <property type="term" value="P:DNA-templated transcription termination"/>
    <property type="evidence" value="ECO:0007669"/>
    <property type="project" value="UniProtKB-UniRule"/>
</dbReference>
<dbReference type="Gene3D" id="3.40.50.300">
    <property type="entry name" value="P-loop containing nucleotide triphosphate hydrolases"/>
    <property type="match status" value="1"/>
</dbReference>
<proteinExistence type="inferred from homology"/>
<evidence type="ECO:0000256" key="3">
    <source>
        <dbReference type="ARBA" id="ARBA00022801"/>
    </source>
</evidence>
<evidence type="ECO:0000256" key="7">
    <source>
        <dbReference type="ARBA" id="ARBA00023015"/>
    </source>
</evidence>
<dbReference type="GO" id="GO:0005524">
    <property type="term" value="F:ATP binding"/>
    <property type="evidence" value="ECO:0007669"/>
    <property type="project" value="UniProtKB-UniRule"/>
</dbReference>
<dbReference type="AlphaFoldDB" id="A0A7G5XGP3"/>
<dbReference type="InterPro" id="IPR011129">
    <property type="entry name" value="CSD"/>
</dbReference>
<reference evidence="15" key="1">
    <citation type="submission" date="2020-08" db="EMBL/GenBank/DDBJ databases">
        <title>Lacibacter sp. S13-6-6 genome sequencing.</title>
        <authorList>
            <person name="Jin L."/>
        </authorList>
    </citation>
    <scope>NUCLEOTIDE SEQUENCE [LARGE SCALE GENOMIC DNA]</scope>
    <source>
        <strain evidence="15">S13-6-6</strain>
    </source>
</reference>
<feature type="binding site" evidence="9">
    <location>
        <position position="344"/>
    </location>
    <ligand>
        <name>ATP</name>
        <dbReference type="ChEBI" id="CHEBI:30616"/>
    </ligand>
</feature>
<dbReference type="GO" id="GO:0008186">
    <property type="term" value="F:ATP-dependent activity, acting on RNA"/>
    <property type="evidence" value="ECO:0007669"/>
    <property type="project" value="UniProtKB-UniRule"/>
</dbReference>
<dbReference type="PANTHER" id="PTHR46425">
    <property type="entry name" value="TRANSCRIPTION TERMINATION FACTOR RHO"/>
    <property type="match status" value="1"/>
</dbReference>
<feature type="binding site" evidence="9">
    <location>
        <begin position="301"/>
        <end position="306"/>
    </location>
    <ligand>
        <name>ATP</name>
        <dbReference type="ChEBI" id="CHEBI:30616"/>
    </ligand>
</feature>
<name>A0A7G5XGP3_9BACT</name>
<keyword evidence="15" id="KW-1185">Reference proteome</keyword>
<dbReference type="InterPro" id="IPR004665">
    <property type="entry name" value="Term_rho"/>
</dbReference>
<dbReference type="GO" id="GO:0016787">
    <property type="term" value="F:hydrolase activity"/>
    <property type="evidence" value="ECO:0007669"/>
    <property type="project" value="UniProtKB-KW"/>
</dbReference>
<comment type="similarity">
    <text evidence="9 11">Belongs to the Rho family.</text>
</comment>
<dbReference type="GO" id="GO:0003723">
    <property type="term" value="F:RNA binding"/>
    <property type="evidence" value="ECO:0007669"/>
    <property type="project" value="UniProtKB-UniRule"/>
</dbReference>
<dbReference type="Gene3D" id="1.10.720.10">
    <property type="match status" value="1"/>
</dbReference>
<comment type="function">
    <text evidence="9">Facilitates transcription termination by a mechanism that involves Rho binding to the nascent RNA, activation of Rho's RNA-dependent ATPase activity, and release of the mRNA from the DNA template.</text>
</comment>
<keyword evidence="1 9" id="KW-0806">Transcription termination</keyword>
<evidence type="ECO:0000256" key="2">
    <source>
        <dbReference type="ARBA" id="ARBA00022741"/>
    </source>
</evidence>
<gene>
    <name evidence="9 14" type="primary">rho</name>
    <name evidence="14" type="ORF">H4075_00165</name>
</gene>
<dbReference type="Pfam" id="PF07497">
    <property type="entry name" value="Rho_RNA_bind"/>
    <property type="match status" value="1"/>
</dbReference>
<comment type="caution">
    <text evidence="9">Lacks conserved residue(s) required for the propagation of feature annotation.</text>
</comment>
<dbReference type="InterPro" id="IPR011113">
    <property type="entry name" value="Rho_RNA-bd"/>
</dbReference>
<dbReference type="GO" id="GO:0005829">
    <property type="term" value="C:cytosol"/>
    <property type="evidence" value="ECO:0007669"/>
    <property type="project" value="UniProtKB-ARBA"/>
</dbReference>
<keyword evidence="6 9" id="KW-0694">RNA-binding</keyword>
<dbReference type="InterPro" id="IPR036269">
    <property type="entry name" value="Rho_N_sf"/>
</dbReference>
<evidence type="ECO:0000256" key="5">
    <source>
        <dbReference type="ARBA" id="ARBA00022840"/>
    </source>
</evidence>
<evidence type="ECO:0000256" key="1">
    <source>
        <dbReference type="ARBA" id="ARBA00022472"/>
    </source>
</evidence>
<keyword evidence="8 9" id="KW-0804">Transcription</keyword>
<dbReference type="RefSeq" id="WP_182803013.1">
    <property type="nucleotide sequence ID" value="NZ_CP060007.1"/>
</dbReference>
<evidence type="ECO:0000256" key="12">
    <source>
        <dbReference type="SAM" id="MobiDB-lite"/>
    </source>
</evidence>
<evidence type="ECO:0000313" key="15">
    <source>
        <dbReference type="Proteomes" id="UP000515344"/>
    </source>
</evidence>
<dbReference type="GO" id="GO:0004386">
    <property type="term" value="F:helicase activity"/>
    <property type="evidence" value="ECO:0007669"/>
    <property type="project" value="UniProtKB-UniRule"/>
</dbReference>
<evidence type="ECO:0000256" key="11">
    <source>
        <dbReference type="PROSITE-ProRule" id="PRU01203"/>
    </source>
</evidence>
<feature type="domain" description="Rho RNA-BD" evidence="13">
    <location>
        <begin position="183"/>
        <end position="258"/>
    </location>
</feature>
<dbReference type="CDD" id="cd01128">
    <property type="entry name" value="rho_factor_C"/>
    <property type="match status" value="1"/>
</dbReference>
<dbReference type="SMART" id="SM00382">
    <property type="entry name" value="AAA"/>
    <property type="match status" value="1"/>
</dbReference>
<dbReference type="KEGG" id="lacs:H4075_00165"/>
<keyword evidence="2 9" id="KW-0547">Nucleotide-binding</keyword>
<sequence>MYDILQLNDMLVPELLDVAEQLKIAGAKKLDKQQLIYKILDNQAVMASENKGAEEKKRKRIVKTTTASGTEEAVVESGDKETAPKVRKKKEDAPAPAPAAAPKKVLKKTELPEPIIPPGFTLPGEDDFVAGPPEMELGEQLAESNQEAENPQPNERPQNQQHQQRQFQNNKREQPFNIEFDGVIQGEGVLEMMPDGYGFLRSSDYNYLSSPDDVYVSPSQIKLFGLKTGDTVYGSVRPPKEGEKYFALLKVDTINGKRPDEVRDRVPFDYLTPLFPFEKLNLTTTSNNYSTRIMDLFTPIGKGQRGLIVAQPKTGKTMLLKELANAIAENHPECYLMIVLVDERPEEVTDMERSVKAEVIASTFDEPAEKHVKVSTIALQKAKRLVECGHDVIILLDSITRLARAHNTVAPSSGKVLSGGVEANAMQKPKQFFGAARKIENGGSLTIIATALVDTGSKMDEVIFEEFKGTGNMELALDRKLANRRVFPAIDIVASSTRRDDLLLDKDTAKRMWILRKHMADMNTEEAINTLLQHMRGTKDNNEFLISMNG</sequence>
<dbReference type="SMART" id="SM00959">
    <property type="entry name" value="Rho_N"/>
    <property type="match status" value="1"/>
</dbReference>